<dbReference type="HOGENOM" id="CLU_156635_0_0_9"/>
<dbReference type="RefSeq" id="WP_013278488.1">
    <property type="nucleotide sequence ID" value="NC_014378.1"/>
</dbReference>
<keyword evidence="2" id="KW-1185">Reference proteome</keyword>
<evidence type="ECO:0000313" key="2">
    <source>
        <dbReference type="Proteomes" id="UP000001661"/>
    </source>
</evidence>
<accession>D9QRA2</accession>
<evidence type="ECO:0000313" key="1">
    <source>
        <dbReference type="EMBL" id="ADL13043.1"/>
    </source>
</evidence>
<reference evidence="1 2" key="1">
    <citation type="journal article" date="2010" name="Stand. Genomic Sci.">
        <title>Complete genome sequence of Acetohalobium arabaticum type strain (Z-7288).</title>
        <authorList>
            <person name="Sikorski J."/>
            <person name="Lapidus A."/>
            <person name="Chertkov O."/>
            <person name="Lucas S."/>
            <person name="Copeland A."/>
            <person name="Glavina Del Rio T."/>
            <person name="Nolan M."/>
            <person name="Tice H."/>
            <person name="Cheng J.F."/>
            <person name="Han C."/>
            <person name="Brambilla E."/>
            <person name="Pitluck S."/>
            <person name="Liolios K."/>
            <person name="Ivanova N."/>
            <person name="Mavromatis K."/>
            <person name="Mikhailova N."/>
            <person name="Pati A."/>
            <person name="Bruce D."/>
            <person name="Detter C."/>
            <person name="Tapia R."/>
            <person name="Goodwin L."/>
            <person name="Chen A."/>
            <person name="Palaniappan K."/>
            <person name="Land M."/>
            <person name="Hauser L."/>
            <person name="Chang Y.J."/>
            <person name="Jeffries C.D."/>
            <person name="Rohde M."/>
            <person name="Goker M."/>
            <person name="Spring S."/>
            <person name="Woyke T."/>
            <person name="Bristow J."/>
            <person name="Eisen J.A."/>
            <person name="Markowitz V."/>
            <person name="Hugenholtz P."/>
            <person name="Kyrpides N.C."/>
            <person name="Klenk H.P."/>
        </authorList>
    </citation>
    <scope>NUCLEOTIDE SEQUENCE [LARGE SCALE GENOMIC DNA]</scope>
    <source>
        <strain evidence="2">ATCC 49924 / DSM 5501 / Z-7288</strain>
    </source>
</reference>
<proteinExistence type="predicted"/>
<name>D9QRA2_ACEAZ</name>
<protein>
    <recommendedName>
        <fullName evidence="3">DUF4363 domain-containing protein</fullName>
    </recommendedName>
</protein>
<dbReference type="OrthoDB" id="3034917at2"/>
<dbReference type="eggNOG" id="ENOG50325EI">
    <property type="taxonomic scope" value="Bacteria"/>
</dbReference>
<dbReference type="EMBL" id="CP002105">
    <property type="protein sequence ID" value="ADL13043.1"/>
    <property type="molecule type" value="Genomic_DNA"/>
</dbReference>
<dbReference type="Proteomes" id="UP000001661">
    <property type="component" value="Chromosome"/>
</dbReference>
<evidence type="ECO:0008006" key="3">
    <source>
        <dbReference type="Google" id="ProtNLM"/>
    </source>
</evidence>
<dbReference type="Pfam" id="PF14276">
    <property type="entry name" value="DUF4363"/>
    <property type="match status" value="1"/>
</dbReference>
<sequence length="127" mass="14647">MNKLVIGITIFLILLLGLSVYGYREVVNSAEPILDKLNKLETEIQNEDWQTAKTTNEALQDRWEKTQNLWTPLVDHSRVDGLENSLIKIKKAVNEEEKTEALLEIAVSRRLVQNVPNTQKINFKNIF</sequence>
<dbReference type="AlphaFoldDB" id="D9QRA2"/>
<organism evidence="1 2">
    <name type="scientific">Acetohalobium arabaticum (strain ATCC 49924 / DSM 5501 / Z-7288)</name>
    <dbReference type="NCBI Taxonomy" id="574087"/>
    <lineage>
        <taxon>Bacteria</taxon>
        <taxon>Bacillati</taxon>
        <taxon>Bacillota</taxon>
        <taxon>Clostridia</taxon>
        <taxon>Halanaerobiales</taxon>
        <taxon>Halobacteroidaceae</taxon>
        <taxon>Acetohalobium</taxon>
    </lineage>
</organism>
<dbReference type="KEGG" id="aar:Acear_1537"/>
<dbReference type="InterPro" id="IPR025373">
    <property type="entry name" value="DUF4363"/>
</dbReference>
<dbReference type="STRING" id="574087.Acear_1537"/>
<gene>
    <name evidence="1" type="ordered locus">Acear_1537</name>
</gene>